<gene>
    <name evidence="3" type="ORF">DKX38_005924</name>
</gene>
<feature type="domain" description="Wall-associated receptor kinase C-terminal" evidence="2">
    <location>
        <begin position="81"/>
        <end position="142"/>
    </location>
</feature>
<accession>A0A5N5N0Y7</accession>
<dbReference type="EMBL" id="VDCV01000004">
    <property type="protein sequence ID" value="KAB5560967.1"/>
    <property type="molecule type" value="Genomic_DNA"/>
</dbReference>
<evidence type="ECO:0000259" key="2">
    <source>
        <dbReference type="Pfam" id="PF14380"/>
    </source>
</evidence>
<proteinExistence type="predicted"/>
<dbReference type="AlphaFoldDB" id="A0A5N5N0Y7"/>
<dbReference type="Pfam" id="PF14380">
    <property type="entry name" value="WAK_assoc"/>
    <property type="match status" value="1"/>
</dbReference>
<protein>
    <recommendedName>
        <fullName evidence="2">Wall-associated receptor kinase C-terminal domain-containing protein</fullName>
    </recommendedName>
</protein>
<evidence type="ECO:0000313" key="4">
    <source>
        <dbReference type="Proteomes" id="UP000326939"/>
    </source>
</evidence>
<keyword evidence="1" id="KW-0325">Glycoprotein</keyword>
<sequence>MELMEGREGLNRPATLAKTLEWSNEELVENFTIVALSNLFHLSLKNLGDVVMANFKFSCPGPGYSEEGFFMIGDPVPGPPFMDKCQTSFQVPFLRSRAQQLQAKGSSLLVEVLKQGFDVSYSNPYRADCQKCYKHSGGQCGLMVNLFASVMISSVLVDILTSQKLLVSL</sequence>
<comment type="caution">
    <text evidence="3">The sequence shown here is derived from an EMBL/GenBank/DDBJ whole genome shotgun (WGS) entry which is preliminary data.</text>
</comment>
<evidence type="ECO:0000313" key="3">
    <source>
        <dbReference type="EMBL" id="KAB5560967.1"/>
    </source>
</evidence>
<keyword evidence="4" id="KW-1185">Reference proteome</keyword>
<dbReference type="InterPro" id="IPR032872">
    <property type="entry name" value="WAK_assoc_C"/>
</dbReference>
<reference evidence="4" key="1">
    <citation type="journal article" date="2019" name="Gigascience">
        <title>De novo genome assembly of the endangered Acer yangbiense, a plant species with extremely small populations endemic to Yunnan Province, China.</title>
        <authorList>
            <person name="Yang J."/>
            <person name="Wariss H.M."/>
            <person name="Tao L."/>
            <person name="Zhang R."/>
            <person name="Yun Q."/>
            <person name="Hollingsworth P."/>
            <person name="Dao Z."/>
            <person name="Luo G."/>
            <person name="Guo H."/>
            <person name="Ma Y."/>
            <person name="Sun W."/>
        </authorList>
    </citation>
    <scope>NUCLEOTIDE SEQUENCE [LARGE SCALE GENOMIC DNA]</scope>
    <source>
        <strain evidence="4">cv. br00</strain>
    </source>
</reference>
<dbReference type="Proteomes" id="UP000326939">
    <property type="component" value="Chromosome 4"/>
</dbReference>
<organism evidence="3 4">
    <name type="scientific">Salix brachista</name>
    <dbReference type="NCBI Taxonomy" id="2182728"/>
    <lineage>
        <taxon>Eukaryota</taxon>
        <taxon>Viridiplantae</taxon>
        <taxon>Streptophyta</taxon>
        <taxon>Embryophyta</taxon>
        <taxon>Tracheophyta</taxon>
        <taxon>Spermatophyta</taxon>
        <taxon>Magnoliopsida</taxon>
        <taxon>eudicotyledons</taxon>
        <taxon>Gunneridae</taxon>
        <taxon>Pentapetalae</taxon>
        <taxon>rosids</taxon>
        <taxon>fabids</taxon>
        <taxon>Malpighiales</taxon>
        <taxon>Salicaceae</taxon>
        <taxon>Saliceae</taxon>
        <taxon>Salix</taxon>
    </lineage>
</organism>
<evidence type="ECO:0000256" key="1">
    <source>
        <dbReference type="ARBA" id="ARBA00023180"/>
    </source>
</evidence>
<name>A0A5N5N0Y7_9ROSI</name>